<dbReference type="GeneID" id="63824956"/>
<dbReference type="Proteomes" id="UP000076871">
    <property type="component" value="Unassembled WGS sequence"/>
</dbReference>
<keyword evidence="3" id="KW-1185">Reference proteome</keyword>
<dbReference type="Gene3D" id="3.30.1370.110">
    <property type="match status" value="1"/>
</dbReference>
<evidence type="ECO:0000313" key="3">
    <source>
        <dbReference type="Proteomes" id="UP000076871"/>
    </source>
</evidence>
<dbReference type="PANTHER" id="PTHR47417:SF1">
    <property type="entry name" value="SMR DOMAIN-CONTAINING PROTEIN YPL199C"/>
    <property type="match status" value="1"/>
</dbReference>
<reference evidence="2 3" key="1">
    <citation type="journal article" date="2016" name="Mol. Biol. Evol.">
        <title>Comparative Genomics of Early-Diverging Mushroom-Forming Fungi Provides Insights into the Origins of Lignocellulose Decay Capabilities.</title>
        <authorList>
            <person name="Nagy L.G."/>
            <person name="Riley R."/>
            <person name="Tritt A."/>
            <person name="Adam C."/>
            <person name="Daum C."/>
            <person name="Floudas D."/>
            <person name="Sun H."/>
            <person name="Yadav J.S."/>
            <person name="Pangilinan J."/>
            <person name="Larsson K.H."/>
            <person name="Matsuura K."/>
            <person name="Barry K."/>
            <person name="Labutti K."/>
            <person name="Kuo R."/>
            <person name="Ohm R.A."/>
            <person name="Bhattacharya S.S."/>
            <person name="Shirouzu T."/>
            <person name="Yoshinaga Y."/>
            <person name="Martin F.M."/>
            <person name="Grigoriev I.V."/>
            <person name="Hibbett D.S."/>
        </authorList>
    </citation>
    <scope>NUCLEOTIDE SEQUENCE [LARGE SCALE GENOMIC DNA]</scope>
    <source>
        <strain evidence="2 3">93-53</strain>
    </source>
</reference>
<dbReference type="SUPFAM" id="SSF160443">
    <property type="entry name" value="SMR domain-like"/>
    <property type="match status" value="1"/>
</dbReference>
<proteinExistence type="predicted"/>
<evidence type="ECO:0000259" key="1">
    <source>
        <dbReference type="PROSITE" id="PS50828"/>
    </source>
</evidence>
<dbReference type="RefSeq" id="XP_040768346.1">
    <property type="nucleotide sequence ID" value="XM_040907927.1"/>
</dbReference>
<feature type="domain" description="Smr" evidence="1">
    <location>
        <begin position="44"/>
        <end position="120"/>
    </location>
</feature>
<accession>A0A165GNY1</accession>
<evidence type="ECO:0000313" key="2">
    <source>
        <dbReference type="EMBL" id="KZT10606.1"/>
    </source>
</evidence>
<name>A0A165GNY1_9APHY</name>
<dbReference type="FunCoup" id="A0A165GNY1">
    <property type="interactions" value="3"/>
</dbReference>
<dbReference type="PANTHER" id="PTHR47417">
    <property type="entry name" value="SMR DOMAIN-CONTAINING PROTEIN YPL199C"/>
    <property type="match status" value="1"/>
</dbReference>
<dbReference type="Pfam" id="PF01713">
    <property type="entry name" value="Smr"/>
    <property type="match status" value="1"/>
</dbReference>
<dbReference type="AlphaFoldDB" id="A0A165GNY1"/>
<dbReference type="OrthoDB" id="3231855at2759"/>
<dbReference type="EMBL" id="KV427608">
    <property type="protein sequence ID" value="KZT10606.1"/>
    <property type="molecule type" value="Genomic_DNA"/>
</dbReference>
<dbReference type="InterPro" id="IPR002625">
    <property type="entry name" value="Smr_dom"/>
</dbReference>
<dbReference type="STRING" id="1314785.A0A165GNY1"/>
<dbReference type="InterPro" id="IPR036063">
    <property type="entry name" value="Smr_dom_sf"/>
</dbReference>
<sequence>MRTTKISARARRTKAHLREMERLNAQASEWIFNENNKDREPGEVDLHGLYVKEAITFTERAINDARRCESNKIHLIVGKGLHSSDGVAKLKPAIEELLRKQGLVAELDQNNSGVLIVNLSATRAGEALKVQ</sequence>
<dbReference type="PROSITE" id="PS50828">
    <property type="entry name" value="SMR"/>
    <property type="match status" value="1"/>
</dbReference>
<organism evidence="2 3">
    <name type="scientific">Laetiporus sulphureus 93-53</name>
    <dbReference type="NCBI Taxonomy" id="1314785"/>
    <lineage>
        <taxon>Eukaryota</taxon>
        <taxon>Fungi</taxon>
        <taxon>Dikarya</taxon>
        <taxon>Basidiomycota</taxon>
        <taxon>Agaricomycotina</taxon>
        <taxon>Agaricomycetes</taxon>
        <taxon>Polyporales</taxon>
        <taxon>Laetiporus</taxon>
    </lineage>
</organism>
<dbReference type="InterPro" id="IPR053020">
    <property type="entry name" value="Smr_domain_protein"/>
</dbReference>
<dbReference type="SMART" id="SM00463">
    <property type="entry name" value="SMR"/>
    <property type="match status" value="1"/>
</dbReference>
<gene>
    <name evidence="2" type="ORF">LAESUDRAFT_720944</name>
</gene>
<protein>
    <submittedName>
        <fullName evidence="2">Smr-domain-containing protein</fullName>
    </submittedName>
</protein>
<dbReference type="InParanoid" id="A0A165GNY1"/>